<reference evidence="6" key="1">
    <citation type="submission" date="2016-10" db="EMBL/GenBank/DDBJ databases">
        <authorList>
            <person name="Varghese N."/>
            <person name="Submissions S."/>
        </authorList>
    </citation>
    <scope>NUCLEOTIDE SEQUENCE [LARGE SCALE GENOMIC DNA]</scope>
    <source>
        <strain evidence="6">CGMCC 1.6854</strain>
    </source>
</reference>
<feature type="domain" description="HTH marR-type" evidence="4">
    <location>
        <begin position="7"/>
        <end position="139"/>
    </location>
</feature>
<organism evidence="5 6">
    <name type="scientific">Fictibacillus solisalsi</name>
    <dbReference type="NCBI Taxonomy" id="459525"/>
    <lineage>
        <taxon>Bacteria</taxon>
        <taxon>Bacillati</taxon>
        <taxon>Bacillota</taxon>
        <taxon>Bacilli</taxon>
        <taxon>Bacillales</taxon>
        <taxon>Fictibacillaceae</taxon>
        <taxon>Fictibacillus</taxon>
    </lineage>
</organism>
<gene>
    <name evidence="5" type="ORF">SAMN04488137_1975</name>
</gene>
<dbReference type="Pfam" id="PF13463">
    <property type="entry name" value="HTH_27"/>
    <property type="match status" value="1"/>
</dbReference>
<dbReference type="InterPro" id="IPR036388">
    <property type="entry name" value="WH-like_DNA-bd_sf"/>
</dbReference>
<keyword evidence="5" id="KW-0378">Hydrolase</keyword>
<accession>A0A1G9W5W9</accession>
<dbReference type="Gene3D" id="1.10.10.10">
    <property type="entry name" value="Winged helix-like DNA-binding domain superfamily/Winged helix DNA-binding domain"/>
    <property type="match status" value="1"/>
</dbReference>
<dbReference type="PROSITE" id="PS50995">
    <property type="entry name" value="HTH_MARR_2"/>
    <property type="match status" value="1"/>
</dbReference>
<name>A0A1G9W5W9_9BACL</name>
<protein>
    <submittedName>
        <fullName evidence="5">MarR family transcriptional regulator, protease production regulatory protein HPr</fullName>
    </submittedName>
</protein>
<dbReference type="SMART" id="SM00347">
    <property type="entry name" value="HTH_MARR"/>
    <property type="match status" value="1"/>
</dbReference>
<keyword evidence="6" id="KW-1185">Reference proteome</keyword>
<dbReference type="EMBL" id="FNHW01000001">
    <property type="protein sequence ID" value="SDM79918.1"/>
    <property type="molecule type" value="Genomic_DNA"/>
</dbReference>
<dbReference type="AlphaFoldDB" id="A0A1G9W5W9"/>
<dbReference type="InterPro" id="IPR036390">
    <property type="entry name" value="WH_DNA-bd_sf"/>
</dbReference>
<keyword evidence="5" id="KW-0645">Protease</keyword>
<dbReference type="GO" id="GO:0003700">
    <property type="term" value="F:DNA-binding transcription factor activity"/>
    <property type="evidence" value="ECO:0007669"/>
    <property type="project" value="InterPro"/>
</dbReference>
<proteinExistence type="predicted"/>
<dbReference type="SUPFAM" id="SSF46785">
    <property type="entry name" value="Winged helix' DNA-binding domain"/>
    <property type="match status" value="1"/>
</dbReference>
<dbReference type="STRING" id="459525.SAMN04488137_1975"/>
<evidence type="ECO:0000259" key="4">
    <source>
        <dbReference type="PROSITE" id="PS50995"/>
    </source>
</evidence>
<dbReference type="RefSeq" id="WP_170834286.1">
    <property type="nucleotide sequence ID" value="NZ_FNHW01000001.1"/>
</dbReference>
<evidence type="ECO:0000313" key="6">
    <source>
        <dbReference type="Proteomes" id="UP000199544"/>
    </source>
</evidence>
<keyword evidence="1" id="KW-0805">Transcription regulation</keyword>
<dbReference type="GO" id="GO:0003677">
    <property type="term" value="F:DNA binding"/>
    <property type="evidence" value="ECO:0007669"/>
    <property type="project" value="UniProtKB-KW"/>
</dbReference>
<dbReference type="GO" id="GO:0006508">
    <property type="term" value="P:proteolysis"/>
    <property type="evidence" value="ECO:0007669"/>
    <property type="project" value="UniProtKB-KW"/>
</dbReference>
<sequence length="168" mass="19793">MSEVADMHMMMNYVRGVYKVLEEDWQKCAKALGLTQAEQHILWIVSFEQEATISRIAQLGLWDVSTVMQVIKRLKEKGLVQMLKKDHDRRISYVSLTEEGAKKQEMSTEGKNSIYEYLRTWGKQEDRAEFLLQLGRLHKEMNQHFHGSEYVEWVEATGKQLRNEVKTR</sequence>
<dbReference type="GO" id="GO:0008233">
    <property type="term" value="F:peptidase activity"/>
    <property type="evidence" value="ECO:0007669"/>
    <property type="project" value="UniProtKB-KW"/>
</dbReference>
<evidence type="ECO:0000256" key="2">
    <source>
        <dbReference type="ARBA" id="ARBA00023125"/>
    </source>
</evidence>
<keyword evidence="2" id="KW-0238">DNA-binding</keyword>
<evidence type="ECO:0000256" key="1">
    <source>
        <dbReference type="ARBA" id="ARBA00023015"/>
    </source>
</evidence>
<dbReference type="PANTHER" id="PTHR42756">
    <property type="entry name" value="TRANSCRIPTIONAL REGULATOR, MARR"/>
    <property type="match status" value="1"/>
</dbReference>
<dbReference type="InterPro" id="IPR000835">
    <property type="entry name" value="HTH_MarR-typ"/>
</dbReference>
<evidence type="ECO:0000313" key="5">
    <source>
        <dbReference type="EMBL" id="SDM79918.1"/>
    </source>
</evidence>
<evidence type="ECO:0000256" key="3">
    <source>
        <dbReference type="ARBA" id="ARBA00023163"/>
    </source>
</evidence>
<keyword evidence="3" id="KW-0804">Transcription</keyword>
<dbReference type="PANTHER" id="PTHR42756:SF1">
    <property type="entry name" value="TRANSCRIPTIONAL REPRESSOR OF EMRAB OPERON"/>
    <property type="match status" value="1"/>
</dbReference>
<dbReference type="Proteomes" id="UP000199544">
    <property type="component" value="Unassembled WGS sequence"/>
</dbReference>